<evidence type="ECO:0000256" key="1">
    <source>
        <dbReference type="ARBA" id="ARBA00023224"/>
    </source>
</evidence>
<name>A0ABT7BCJ0_9CYAN</name>
<dbReference type="Pfam" id="PF00015">
    <property type="entry name" value="MCPsignal"/>
    <property type="match status" value="1"/>
</dbReference>
<feature type="transmembrane region" description="Helical" evidence="3">
    <location>
        <begin position="190"/>
        <end position="214"/>
    </location>
</feature>
<evidence type="ECO:0000259" key="4">
    <source>
        <dbReference type="PROSITE" id="PS50111"/>
    </source>
</evidence>
<keyword evidence="3" id="KW-1133">Transmembrane helix</keyword>
<dbReference type="SUPFAM" id="SSF58104">
    <property type="entry name" value="Methyl-accepting chemotaxis protein (MCP) signaling domain"/>
    <property type="match status" value="1"/>
</dbReference>
<evidence type="ECO:0000256" key="3">
    <source>
        <dbReference type="SAM" id="Phobius"/>
    </source>
</evidence>
<proteinExistence type="predicted"/>
<accession>A0ABT7BCJ0</accession>
<keyword evidence="3" id="KW-0812">Transmembrane</keyword>
<feature type="transmembrane region" description="Helical" evidence="3">
    <location>
        <begin position="12"/>
        <end position="31"/>
    </location>
</feature>
<dbReference type="Gene3D" id="1.10.287.950">
    <property type="entry name" value="Methyl-accepting chemotaxis protein"/>
    <property type="match status" value="1"/>
</dbReference>
<keyword evidence="1 2" id="KW-0807">Transducer</keyword>
<dbReference type="RefSeq" id="WP_283769176.1">
    <property type="nucleotide sequence ID" value="NZ_JAQOSO010000115.1"/>
</dbReference>
<keyword evidence="6" id="KW-1185">Reference proteome</keyword>
<evidence type="ECO:0000313" key="5">
    <source>
        <dbReference type="EMBL" id="MDJ1176907.1"/>
    </source>
</evidence>
<dbReference type="Proteomes" id="UP001235849">
    <property type="component" value="Unassembled WGS sequence"/>
</dbReference>
<evidence type="ECO:0000313" key="6">
    <source>
        <dbReference type="Proteomes" id="UP001235849"/>
    </source>
</evidence>
<dbReference type="PROSITE" id="PS50111">
    <property type="entry name" value="CHEMOTAXIS_TRANSDUC_2"/>
    <property type="match status" value="1"/>
</dbReference>
<sequence>MFEFINLRVRWLIILGYSFPIVLFLGSSIFLSNQVNSASEVIGSLELFSSISNQGDNMGYALRNMQVHMRYFILNPNPQNRSRILNEFRSLESQFEDYRQLVSQDDRFDASLVDEYLDFLEEQMGFYRSLVTLIEANNIDAAREQWQSSITDLRLNSDLEKLEDFRNSEEEVYIEKKQAQDFEIQKIPSLIWIVTLISTVVSIILGYLIISFLLSRLNEEALVLATSATQIADAMEQQDQSSSEQAIAVNETTTTIEQLKTSAQQSATQAESAAASVRQVLALALGEWQQTTEAAAASANSQVSLKFTSNQISEQVQALIQQLDQIYGITNLLADLAAQTNMLALNASVEAVHAGEQGRGFSVIATEIRKLADDSRSSAQKISHLIADIQRSASATLKSTESGTHAVDLISSAINEISINVQQISLNAREQANGIAQIMSAMTEINGGIQQTATHIRQTKEGTQQLNETAQKLNRLV</sequence>
<keyword evidence="3" id="KW-0472">Membrane</keyword>
<dbReference type="SMART" id="SM00283">
    <property type="entry name" value="MA"/>
    <property type="match status" value="1"/>
</dbReference>
<evidence type="ECO:0000256" key="2">
    <source>
        <dbReference type="PROSITE-ProRule" id="PRU00284"/>
    </source>
</evidence>
<dbReference type="PANTHER" id="PTHR32089:SF112">
    <property type="entry name" value="LYSOZYME-LIKE PROTEIN-RELATED"/>
    <property type="match status" value="1"/>
</dbReference>
<gene>
    <name evidence="5" type="ORF">PMG25_22710</name>
</gene>
<reference evidence="5 6" key="1">
    <citation type="submission" date="2023-01" db="EMBL/GenBank/DDBJ databases">
        <title>Novel diversity within Roseofilum (Cyanobacteria; Desertifilaceae) from marine benthic mats with descriptions of four novel species.</title>
        <authorList>
            <person name="Wang Y."/>
            <person name="Berthold D.E."/>
            <person name="Hu J."/>
            <person name="Lefler F.W."/>
            <person name="Laughinghouse H.D. IV."/>
        </authorList>
    </citation>
    <scope>NUCLEOTIDE SEQUENCE [LARGE SCALE GENOMIC DNA]</scope>
    <source>
        <strain evidence="5 6">BLCC-M114</strain>
    </source>
</reference>
<comment type="caution">
    <text evidence="5">The sequence shown here is derived from an EMBL/GenBank/DDBJ whole genome shotgun (WGS) entry which is preliminary data.</text>
</comment>
<organism evidence="5 6">
    <name type="scientific">Roseofilum capinflatum BLCC-M114</name>
    <dbReference type="NCBI Taxonomy" id="3022440"/>
    <lineage>
        <taxon>Bacteria</taxon>
        <taxon>Bacillati</taxon>
        <taxon>Cyanobacteriota</taxon>
        <taxon>Cyanophyceae</taxon>
        <taxon>Desertifilales</taxon>
        <taxon>Desertifilaceae</taxon>
        <taxon>Roseofilum</taxon>
        <taxon>Roseofilum capinflatum</taxon>
    </lineage>
</organism>
<protein>
    <submittedName>
        <fullName evidence="5">Methyl-accepting chemotaxis protein</fullName>
    </submittedName>
</protein>
<feature type="domain" description="Methyl-accepting transducer" evidence="4">
    <location>
        <begin position="220"/>
        <end position="467"/>
    </location>
</feature>
<dbReference type="PANTHER" id="PTHR32089">
    <property type="entry name" value="METHYL-ACCEPTING CHEMOTAXIS PROTEIN MCPB"/>
    <property type="match status" value="1"/>
</dbReference>
<dbReference type="EMBL" id="JAQOSO010000115">
    <property type="protein sequence ID" value="MDJ1176907.1"/>
    <property type="molecule type" value="Genomic_DNA"/>
</dbReference>
<dbReference type="InterPro" id="IPR004089">
    <property type="entry name" value="MCPsignal_dom"/>
</dbReference>